<evidence type="ECO:0000313" key="2">
    <source>
        <dbReference type="Proteomes" id="UP000214747"/>
    </source>
</evidence>
<dbReference type="AlphaFoldDB" id="A0A225SVD0"/>
<dbReference type="RefSeq" id="WP_088755186.1">
    <property type="nucleotide sequence ID" value="NZ_NJGV01000008.1"/>
</dbReference>
<organism evidence="1 2">
    <name type="scientific">Herbaspirillum aquaticum</name>
    <dbReference type="NCBI Taxonomy" id="568783"/>
    <lineage>
        <taxon>Bacteria</taxon>
        <taxon>Pseudomonadati</taxon>
        <taxon>Pseudomonadota</taxon>
        <taxon>Betaproteobacteria</taxon>
        <taxon>Burkholderiales</taxon>
        <taxon>Oxalobacteraceae</taxon>
        <taxon>Herbaspirillum</taxon>
    </lineage>
</organism>
<comment type="caution">
    <text evidence="1">The sequence shown here is derived from an EMBL/GenBank/DDBJ whole genome shotgun (WGS) entry which is preliminary data.</text>
</comment>
<proteinExistence type="predicted"/>
<dbReference type="InterPro" id="IPR029044">
    <property type="entry name" value="Nucleotide-diphossugar_trans"/>
</dbReference>
<dbReference type="Proteomes" id="UP000214747">
    <property type="component" value="Unassembled WGS sequence"/>
</dbReference>
<evidence type="ECO:0000313" key="1">
    <source>
        <dbReference type="EMBL" id="OWY34845.1"/>
    </source>
</evidence>
<sequence>MIPFSARSATRLRDLLPQRRLRVIALISSFNEGDVIGQVIGDLIGNGCEVYLLDNHSTDNTVEVASQWLGRGLIEIEAFPPGPPADLEKQYLWREILMRKSQLAGQLGADWIIHADADELRESPWPDMSLADAFGVVDSLGFNAVNFALFNFRPVDDSFRPGDDLRQCFKFYEPGEWVNALQIKAWKNTGVEVDLASSGGHNVAFAERQVFPIPFILRHYPIRGSEHGRRKVLNERLPRYTRQERAAGWHNHYDAMASEGHSFLWQAQSLTRFDPGNERAELLARTLDAMLLTGSAARTGFSPASDPAWLLAHVGNRLGVPVSQELLGQALEELKELLQIFQRDRCADNCPMPRHYEIMRVIAQVESARADLTGDFRLSFMWNAIERKLATERPLPQRAALAPLTPPVADDAEDEATIFLRNTRAMIEAGDLDAAYQLLLSQQEALLEHPQYLFQLGYIGLLSGMLDDANNIFTEAIRHCPDVLKQVIEAYQGRLRATPRLALATRSLPSPPPDDPVALAQWQIAREQYEEAFATLTQALNERPEDPEIIFQMGVLAQVCDMHADATELFYQSAQRAPEMTEKIFDYYRQLLAGPSLEELLTLS</sequence>
<dbReference type="Gene3D" id="1.25.40.10">
    <property type="entry name" value="Tetratricopeptide repeat domain"/>
    <property type="match status" value="1"/>
</dbReference>
<dbReference type="SUPFAM" id="SSF53448">
    <property type="entry name" value="Nucleotide-diphospho-sugar transferases"/>
    <property type="match status" value="1"/>
</dbReference>
<dbReference type="InterPro" id="IPR011990">
    <property type="entry name" value="TPR-like_helical_dom_sf"/>
</dbReference>
<protein>
    <recommendedName>
        <fullName evidence="3">Glycosyltransferase</fullName>
    </recommendedName>
</protein>
<dbReference type="CDD" id="cd00761">
    <property type="entry name" value="Glyco_tranf_GTA_type"/>
    <property type="match status" value="1"/>
</dbReference>
<dbReference type="EMBL" id="NJGV01000008">
    <property type="protein sequence ID" value="OWY34845.1"/>
    <property type="molecule type" value="Genomic_DNA"/>
</dbReference>
<dbReference type="SUPFAM" id="SSF48452">
    <property type="entry name" value="TPR-like"/>
    <property type="match status" value="1"/>
</dbReference>
<name>A0A225SVD0_9BURK</name>
<reference evidence="1 2" key="1">
    <citation type="journal article" date="2010" name="Int. J. Syst. Evol. Microbiol.">
        <title>Reclassification of Herbaspirillum putei as a later heterotypic synonym of Herbaspirillum huttiense, with the description of H. huttiense subsp. huttiense subsp. nov. and H. huttiense subsp. putei subsp. nov., comb. nov., and description of Herbaspirillum aquaticum sp. nov.</title>
        <authorList>
            <person name="Dobritsa A.P."/>
            <person name="Reddy M.C."/>
            <person name="Samadpour M."/>
        </authorList>
    </citation>
    <scope>NUCLEOTIDE SEQUENCE [LARGE SCALE GENOMIC DNA]</scope>
    <source>
        <strain evidence="1 2">IEH 4430</strain>
    </source>
</reference>
<keyword evidence="2" id="KW-1185">Reference proteome</keyword>
<gene>
    <name evidence="1" type="ORF">CEJ45_11185</name>
</gene>
<evidence type="ECO:0008006" key="3">
    <source>
        <dbReference type="Google" id="ProtNLM"/>
    </source>
</evidence>
<dbReference type="Gene3D" id="3.90.550.10">
    <property type="entry name" value="Spore Coat Polysaccharide Biosynthesis Protein SpsA, Chain A"/>
    <property type="match status" value="1"/>
</dbReference>
<accession>A0A225SVD0</accession>